<dbReference type="Proteomes" id="UP000077469">
    <property type="component" value="Chromosome"/>
</dbReference>
<reference evidence="1 2" key="1">
    <citation type="submission" date="2014-01" db="EMBL/GenBank/DDBJ databases">
        <title>Genome sequencing of Thermotog hypogea.</title>
        <authorList>
            <person name="Zhang X."/>
            <person name="Alvare G."/>
            <person name="Fristensky B."/>
            <person name="Chen L."/>
            <person name="Suen T."/>
            <person name="Chen Q."/>
            <person name="Ma K."/>
        </authorList>
    </citation>
    <scope>NUCLEOTIDE SEQUENCE [LARGE SCALE GENOMIC DNA]</scope>
    <source>
        <strain evidence="1 2">DSM 11164</strain>
    </source>
</reference>
<dbReference type="STRING" id="1123384.AJ81_03440"/>
<dbReference type="OrthoDB" id="47255at2"/>
<dbReference type="PATRIC" id="fig|1123384.7.peg.671"/>
<dbReference type="EMBL" id="CP007141">
    <property type="protein sequence ID" value="AJC73421.1"/>
    <property type="molecule type" value="Genomic_DNA"/>
</dbReference>
<organism evidence="1 2">
    <name type="scientific">Pseudothermotoga hypogea DSM 11164 = NBRC 106472</name>
    <dbReference type="NCBI Taxonomy" id="1123384"/>
    <lineage>
        <taxon>Bacteria</taxon>
        <taxon>Thermotogati</taxon>
        <taxon>Thermotogota</taxon>
        <taxon>Thermotogae</taxon>
        <taxon>Thermotogales</taxon>
        <taxon>Thermotogaceae</taxon>
        <taxon>Pseudothermotoga</taxon>
    </lineage>
</organism>
<protein>
    <recommendedName>
        <fullName evidence="3">DUF2089 domain-containing protein</fullName>
    </recommendedName>
</protein>
<dbReference type="AlphaFoldDB" id="A0A0X1KQB0"/>
<dbReference type="KEGG" id="phy:AJ81_03440"/>
<gene>
    <name evidence="1" type="ORF">AJ81_03440</name>
</gene>
<keyword evidence="2" id="KW-1185">Reference proteome</keyword>
<evidence type="ECO:0000313" key="1">
    <source>
        <dbReference type="EMBL" id="AJC73421.1"/>
    </source>
</evidence>
<dbReference type="RefSeq" id="WP_031502256.1">
    <property type="nucleotide sequence ID" value="NC_022795.1"/>
</dbReference>
<evidence type="ECO:0000313" key="2">
    <source>
        <dbReference type="Proteomes" id="UP000077469"/>
    </source>
</evidence>
<accession>A0A0X1KQB0</accession>
<evidence type="ECO:0008006" key="3">
    <source>
        <dbReference type="Google" id="ProtNLM"/>
    </source>
</evidence>
<sequence length="126" mass="13970">MREELLKLFRLVRDGKLSPEEALEIAETVGIFSQPQQPTKEGASAKKMLYVQIRDPKGEKVDVKIPLSMAQLLKLTLPALKERLPGVDLEMVSKQIDQALGSLQELEGDIVNISSEDGTIVRLFIG</sequence>
<name>A0A0X1KQB0_9THEM</name>
<dbReference type="PaxDb" id="1123384-AJ81_03440"/>
<proteinExistence type="predicted"/>